<dbReference type="Ensembl" id="ENSCSAVT00000006859.1">
    <property type="protein sequence ID" value="ENSCSAVP00000006772.1"/>
    <property type="gene ID" value="ENSCSAVG00000004051.1"/>
</dbReference>
<name>H2YN70_CIOSA</name>
<keyword evidence="3" id="KW-1185">Reference proteome</keyword>
<reference evidence="3" key="1">
    <citation type="submission" date="2003-08" db="EMBL/GenBank/DDBJ databases">
        <authorList>
            <person name="Birren B."/>
            <person name="Nusbaum C."/>
            <person name="Abebe A."/>
            <person name="Abouelleil A."/>
            <person name="Adekoya E."/>
            <person name="Ait-zahra M."/>
            <person name="Allen N."/>
            <person name="Allen T."/>
            <person name="An P."/>
            <person name="Anderson M."/>
            <person name="Anderson S."/>
            <person name="Arachchi H."/>
            <person name="Armbruster J."/>
            <person name="Bachantsang P."/>
            <person name="Baldwin J."/>
            <person name="Barry A."/>
            <person name="Bayul T."/>
            <person name="Blitshsteyn B."/>
            <person name="Bloom T."/>
            <person name="Blye J."/>
            <person name="Boguslavskiy L."/>
            <person name="Borowsky M."/>
            <person name="Boukhgalter B."/>
            <person name="Brunache A."/>
            <person name="Butler J."/>
            <person name="Calixte N."/>
            <person name="Calvo S."/>
            <person name="Camarata J."/>
            <person name="Campo K."/>
            <person name="Chang J."/>
            <person name="Cheshatsang Y."/>
            <person name="Citroen M."/>
            <person name="Collymore A."/>
            <person name="Considine T."/>
            <person name="Cook A."/>
            <person name="Cooke P."/>
            <person name="Corum B."/>
            <person name="Cuomo C."/>
            <person name="David R."/>
            <person name="Dawoe T."/>
            <person name="Degray S."/>
            <person name="Dodge S."/>
            <person name="Dooley K."/>
            <person name="Dorje P."/>
            <person name="Dorjee K."/>
            <person name="Dorris L."/>
            <person name="Duffey N."/>
            <person name="Dupes A."/>
            <person name="Elkins T."/>
            <person name="Engels R."/>
            <person name="Erickson J."/>
            <person name="Farina A."/>
            <person name="Faro S."/>
            <person name="Ferreira P."/>
            <person name="Fischer H."/>
            <person name="Fitzgerald M."/>
            <person name="Foley K."/>
            <person name="Gage D."/>
            <person name="Galagan J."/>
            <person name="Gearin G."/>
            <person name="Gnerre S."/>
            <person name="Gnirke A."/>
            <person name="Goyette A."/>
            <person name="Graham J."/>
            <person name="Grandbois E."/>
            <person name="Gyaltsen K."/>
            <person name="Hafez N."/>
            <person name="Hagopian D."/>
            <person name="Hagos B."/>
            <person name="Hall J."/>
            <person name="Hatcher B."/>
            <person name="Heller A."/>
            <person name="Higgins H."/>
            <person name="Honan T."/>
            <person name="Horn A."/>
            <person name="Houde N."/>
            <person name="Hughes L."/>
            <person name="Hulme W."/>
            <person name="Husby E."/>
            <person name="Iliev I."/>
            <person name="Jaffe D."/>
            <person name="Jones C."/>
            <person name="Kamal M."/>
            <person name="Kamat A."/>
            <person name="Kamvysselis M."/>
            <person name="Karlsson E."/>
            <person name="Kells C."/>
            <person name="Kieu A."/>
            <person name="Kisner P."/>
            <person name="Kodira C."/>
            <person name="Kulbokas E."/>
            <person name="Labutti K."/>
            <person name="Lama D."/>
            <person name="Landers T."/>
            <person name="Leger J."/>
            <person name="Levine S."/>
            <person name="Lewis D."/>
            <person name="Lewis T."/>
            <person name="Lindblad-toh K."/>
            <person name="Liu X."/>
            <person name="Lokyitsang T."/>
            <person name="Lokyitsang Y."/>
            <person name="Lucien O."/>
            <person name="Lui A."/>
            <person name="Ma L.J."/>
            <person name="Mabbitt R."/>
            <person name="Macdonald J."/>
            <person name="Maclean C."/>
            <person name="Major J."/>
            <person name="Manning J."/>
            <person name="Marabella R."/>
            <person name="Maru K."/>
            <person name="Matthews C."/>
            <person name="Mauceli E."/>
            <person name="Mccarthy M."/>
            <person name="Mcdonough S."/>
            <person name="Mcghee T."/>
            <person name="Meldrim J."/>
            <person name="Meneus L."/>
            <person name="Mesirov J."/>
            <person name="Mihalev A."/>
            <person name="Mihova T."/>
            <person name="Mikkelsen T."/>
            <person name="Mlenga V."/>
            <person name="Moru K."/>
            <person name="Mozes J."/>
            <person name="Mulrain L."/>
            <person name="Munson G."/>
            <person name="Naylor J."/>
            <person name="Newes C."/>
            <person name="Nguyen C."/>
            <person name="Nguyen N."/>
            <person name="Nguyen T."/>
            <person name="Nicol R."/>
            <person name="Nielsen C."/>
            <person name="Nizzari M."/>
            <person name="Norbu C."/>
            <person name="Norbu N."/>
            <person name="O'donnell P."/>
            <person name="Okoawo O."/>
            <person name="O'leary S."/>
            <person name="Omotosho B."/>
            <person name="O'neill K."/>
            <person name="Osman S."/>
            <person name="Parker S."/>
            <person name="Perrin D."/>
            <person name="Phunkhang P."/>
            <person name="Piqani B."/>
            <person name="Purcell S."/>
            <person name="Rachupka T."/>
            <person name="Ramasamy U."/>
            <person name="Rameau R."/>
            <person name="Ray V."/>
            <person name="Raymond C."/>
            <person name="Retta R."/>
            <person name="Richardson S."/>
            <person name="Rise C."/>
            <person name="Rodriguez J."/>
            <person name="Rogers J."/>
            <person name="Rogov P."/>
            <person name="Rutman M."/>
            <person name="Schupbach R."/>
            <person name="Seaman C."/>
            <person name="Settipalli S."/>
            <person name="Sharpe T."/>
            <person name="Sheridan J."/>
            <person name="Sherpa N."/>
            <person name="Shi J."/>
            <person name="Smirnov S."/>
            <person name="Smith C."/>
            <person name="Sougnez C."/>
            <person name="Spencer B."/>
            <person name="Stalker J."/>
            <person name="Stange-thomann N."/>
            <person name="Stavropoulos S."/>
            <person name="Stetson K."/>
            <person name="Stone C."/>
            <person name="Stone S."/>
            <person name="Stubbs M."/>
            <person name="Talamas J."/>
            <person name="Tchuinga P."/>
            <person name="Tenzing P."/>
            <person name="Tesfaye S."/>
            <person name="Theodore J."/>
            <person name="Thoulutsang Y."/>
            <person name="Topham K."/>
            <person name="Towey S."/>
            <person name="Tsamla T."/>
            <person name="Tsomo N."/>
            <person name="Vallee D."/>
            <person name="Vassiliev H."/>
            <person name="Venkataraman V."/>
            <person name="Vinson J."/>
            <person name="Vo A."/>
            <person name="Wade C."/>
            <person name="Wang S."/>
            <person name="Wangchuk T."/>
            <person name="Wangdi T."/>
            <person name="Whittaker C."/>
            <person name="Wilkinson J."/>
            <person name="Wu Y."/>
            <person name="Wyman D."/>
            <person name="Yadav S."/>
            <person name="Yang S."/>
            <person name="Yang X."/>
            <person name="Yeager S."/>
            <person name="Yee E."/>
            <person name="Young G."/>
            <person name="Zainoun J."/>
            <person name="Zembeck L."/>
            <person name="Zimmer A."/>
            <person name="Zody M."/>
            <person name="Lander E."/>
        </authorList>
    </citation>
    <scope>NUCLEOTIDE SEQUENCE [LARGE SCALE GENOMIC DNA]</scope>
</reference>
<reference evidence="2" key="2">
    <citation type="submission" date="2025-08" db="UniProtKB">
        <authorList>
            <consortium name="Ensembl"/>
        </authorList>
    </citation>
    <scope>IDENTIFICATION</scope>
</reference>
<organism evidence="2 3">
    <name type="scientific">Ciona savignyi</name>
    <name type="common">Pacific transparent sea squirt</name>
    <dbReference type="NCBI Taxonomy" id="51511"/>
    <lineage>
        <taxon>Eukaryota</taxon>
        <taxon>Metazoa</taxon>
        <taxon>Chordata</taxon>
        <taxon>Tunicata</taxon>
        <taxon>Ascidiacea</taxon>
        <taxon>Phlebobranchia</taxon>
        <taxon>Cionidae</taxon>
        <taxon>Ciona</taxon>
    </lineage>
</organism>
<dbReference type="GeneTree" id="ENSGT00530000066728"/>
<dbReference type="Proteomes" id="UP000007875">
    <property type="component" value="Unassembled WGS sequence"/>
</dbReference>
<feature type="region of interest" description="Disordered" evidence="1">
    <location>
        <begin position="286"/>
        <end position="312"/>
    </location>
</feature>
<dbReference type="InParanoid" id="H2YN70"/>
<dbReference type="OMA" id="MDMECNS"/>
<protein>
    <submittedName>
        <fullName evidence="2">Uncharacterized protein</fullName>
    </submittedName>
</protein>
<feature type="region of interest" description="Disordered" evidence="1">
    <location>
        <begin position="234"/>
        <end position="254"/>
    </location>
</feature>
<evidence type="ECO:0000313" key="2">
    <source>
        <dbReference type="Ensembl" id="ENSCSAVP00000006772.1"/>
    </source>
</evidence>
<proteinExistence type="predicted"/>
<reference evidence="2" key="3">
    <citation type="submission" date="2025-09" db="UniProtKB">
        <authorList>
            <consortium name="Ensembl"/>
        </authorList>
    </citation>
    <scope>IDENTIFICATION</scope>
</reference>
<evidence type="ECO:0000313" key="3">
    <source>
        <dbReference type="Proteomes" id="UP000007875"/>
    </source>
</evidence>
<dbReference type="HOGENOM" id="CLU_620484_0_0_1"/>
<evidence type="ECO:0000256" key="1">
    <source>
        <dbReference type="SAM" id="MobiDB-lite"/>
    </source>
</evidence>
<accession>H2YN70</accession>
<dbReference type="AlphaFoldDB" id="H2YN70"/>
<sequence>MDMECNSVTDLVSFSSTLDLPRSLTTTNCFPSHKLVPSFENLEVSVESAEAESMLKRLLLSPTYDSYPKEIDANNNTMVLESADIEIPESSEDIRRQKCQYQPRETNQPTPLTKKPFTELLKHLESSSMDKLKDPSKNKTRVLNMSRYLRQYGSAPVSRVSSPLANSEDKQILPRHLKRGGKLNNPTEIKNIRASKTLELTPNREVDLKNIKSTNDRRRGAVLIEPLPKKRQRLSIDSVHTKNNNFTNSKQSDILQECTEKPSAEHDYCQQQLDDSSDSDILSAAIKASGLNSKTKKDKNKQQRGEMSQEALAKSANKVLKWEEYLQRVRLGIRSAPNSPTCSPKMKRGSARPINNFMVALAAANTASNVTSPSPQPTVLKPPIIQAQMPKQKQAIKLQEFQDYLANLQANQEKKNLNMNDNLHIVKFPQIPDSNSIEVSKN</sequence>
<feature type="compositionally biased region" description="Polar residues" evidence="1">
    <location>
        <begin position="241"/>
        <end position="254"/>
    </location>
</feature>